<evidence type="ECO:0000256" key="1">
    <source>
        <dbReference type="SAM" id="Phobius"/>
    </source>
</evidence>
<feature type="transmembrane region" description="Helical" evidence="1">
    <location>
        <begin position="12"/>
        <end position="32"/>
    </location>
</feature>
<dbReference type="InterPro" id="IPR019198">
    <property type="entry name" value="Beta_propeller_containing"/>
</dbReference>
<protein>
    <recommendedName>
        <fullName evidence="4">Benzoate transporter</fullName>
    </recommendedName>
</protein>
<keyword evidence="1" id="KW-0472">Membrane</keyword>
<sequence>MHALLSSLPRRARLVTGIVTVGAVLATTVLLATTGPPSPEAPAQEPRDLEPVAVTGPIAPADSCEALLRAYVAAALPEVTAWGLGGGWGRFPVAAGATVDLAVGSSAGGTNVQEAGVDEADIAKTDGRHVYAVQGRRLTVHEITGVTPRLLTRIVLPRHVHGAELLLADDRLVVLGGTSGAPPGPAARSAVIDSIWPAGGGSTLVRTYHVADPASPVLLSDEVVEGSVLGARLHDDGDDAAVRLSFRHHGPALDFVQPNRRRTRADALRHNRDLVRRSVIEDWLPHVRPANGGAGAPLVDCDDVALVDDRAAAGTVSLLAWDVPAGPTARTATAIATESDLLYASTDRVYLATRDWQRPRTGVHAFALEAGAGEDGPTTRYLGSGTVPGRVADRWSFDAHDGTLRVASALGRSWNPRENAVTVLAEGEGELVEVGQVAGMGRREQIHAVRWFDDLAVLVTFRQVDPLYTVDLTDPTSPRLLGELKIPGFSAYLHPIGDGRVLGLGQDATARGRTRGAQASLFDLGDLADPRRTASAGLGRHTNWGAEWEPRTFTWLPQRRLGIAVADFWQRGRRGPRLVAVEPDGDRLTATVLPHPVGRWGSDSVRTLPLADERVAVVSRRGVEVVDLDRELSPGGG</sequence>
<keyword evidence="1" id="KW-1133">Transmembrane helix</keyword>
<organism evidence="2 3">
    <name type="scientific">Nocardioides massiliensis</name>
    <dbReference type="NCBI Taxonomy" id="1325935"/>
    <lineage>
        <taxon>Bacteria</taxon>
        <taxon>Bacillati</taxon>
        <taxon>Actinomycetota</taxon>
        <taxon>Actinomycetes</taxon>
        <taxon>Propionibacteriales</taxon>
        <taxon>Nocardioidaceae</taxon>
        <taxon>Nocardioides</taxon>
    </lineage>
</organism>
<comment type="caution">
    <text evidence="2">The sequence shown here is derived from an EMBL/GenBank/DDBJ whole genome shotgun (WGS) entry which is preliminary data.</text>
</comment>
<reference evidence="2 3" key="1">
    <citation type="submission" date="2023-07" db="EMBL/GenBank/DDBJ databases">
        <title>Sequencing the genomes of 1000 actinobacteria strains.</title>
        <authorList>
            <person name="Klenk H.-P."/>
        </authorList>
    </citation>
    <scope>NUCLEOTIDE SEQUENCE [LARGE SCALE GENOMIC DNA]</scope>
    <source>
        <strain evidence="2 3">GD13</strain>
    </source>
</reference>
<dbReference type="Proteomes" id="UP001240447">
    <property type="component" value="Unassembled WGS sequence"/>
</dbReference>
<name>A0ABT9NIQ4_9ACTN</name>
<proteinExistence type="predicted"/>
<keyword evidence="3" id="KW-1185">Reference proteome</keyword>
<dbReference type="Pfam" id="PF09826">
    <property type="entry name" value="Beta_propel"/>
    <property type="match status" value="1"/>
</dbReference>
<evidence type="ECO:0008006" key="4">
    <source>
        <dbReference type="Google" id="ProtNLM"/>
    </source>
</evidence>
<dbReference type="RefSeq" id="WP_306824709.1">
    <property type="nucleotide sequence ID" value="NZ_JAUSQM010000001.1"/>
</dbReference>
<accession>A0ABT9NIQ4</accession>
<dbReference type="EMBL" id="JAUSQM010000001">
    <property type="protein sequence ID" value="MDP9820297.1"/>
    <property type="molecule type" value="Genomic_DNA"/>
</dbReference>
<gene>
    <name evidence="2" type="ORF">J2S59_000106</name>
</gene>
<evidence type="ECO:0000313" key="3">
    <source>
        <dbReference type="Proteomes" id="UP001240447"/>
    </source>
</evidence>
<evidence type="ECO:0000313" key="2">
    <source>
        <dbReference type="EMBL" id="MDP9820297.1"/>
    </source>
</evidence>
<keyword evidence="1" id="KW-0812">Transmembrane</keyword>